<dbReference type="GeneID" id="16993470"/>
<reference evidence="1 2" key="1">
    <citation type="journal article" date="2004" name="Nature">
        <title>Genome sequence of the ultrasmall unicellular red alga Cyanidioschyzon merolae 10D.</title>
        <authorList>
            <person name="Matsuzaki M."/>
            <person name="Misumi O."/>
            <person name="Shin-i T."/>
            <person name="Maruyama S."/>
            <person name="Takahara M."/>
            <person name="Miyagishima S."/>
            <person name="Mori T."/>
            <person name="Nishida K."/>
            <person name="Yagisawa F."/>
            <person name="Nishida K."/>
            <person name="Yoshida Y."/>
            <person name="Nishimura Y."/>
            <person name="Nakao S."/>
            <person name="Kobayashi T."/>
            <person name="Momoyama Y."/>
            <person name="Higashiyama T."/>
            <person name="Minoda A."/>
            <person name="Sano M."/>
            <person name="Nomoto H."/>
            <person name="Oishi K."/>
            <person name="Hayashi H."/>
            <person name="Ohta F."/>
            <person name="Nishizaka S."/>
            <person name="Haga S."/>
            <person name="Miura S."/>
            <person name="Morishita T."/>
            <person name="Kabeya Y."/>
            <person name="Terasawa K."/>
            <person name="Suzuki Y."/>
            <person name="Ishii Y."/>
            <person name="Asakawa S."/>
            <person name="Takano H."/>
            <person name="Ohta N."/>
            <person name="Kuroiwa H."/>
            <person name="Tanaka K."/>
            <person name="Shimizu N."/>
            <person name="Sugano S."/>
            <person name="Sato N."/>
            <person name="Nozaki H."/>
            <person name="Ogasawara N."/>
            <person name="Kohara Y."/>
            <person name="Kuroiwa T."/>
        </authorList>
    </citation>
    <scope>NUCLEOTIDE SEQUENCE [LARGE SCALE GENOMIC DNA]</scope>
    <source>
        <strain evidence="1 2">10D</strain>
    </source>
</reference>
<dbReference type="Gramene" id="CMH143CT">
    <property type="protein sequence ID" value="CMH143CT"/>
    <property type="gene ID" value="CMH143C"/>
</dbReference>
<proteinExistence type="predicted"/>
<organism evidence="1 2">
    <name type="scientific">Cyanidioschyzon merolae (strain NIES-3377 / 10D)</name>
    <name type="common">Unicellular red alga</name>
    <dbReference type="NCBI Taxonomy" id="280699"/>
    <lineage>
        <taxon>Eukaryota</taxon>
        <taxon>Rhodophyta</taxon>
        <taxon>Bangiophyceae</taxon>
        <taxon>Cyanidiales</taxon>
        <taxon>Cyanidiaceae</taxon>
        <taxon>Cyanidioschyzon</taxon>
    </lineage>
</organism>
<evidence type="ECO:0000313" key="2">
    <source>
        <dbReference type="Proteomes" id="UP000007014"/>
    </source>
</evidence>
<dbReference type="Proteomes" id="UP000007014">
    <property type="component" value="Chromosome 8"/>
</dbReference>
<accession>M1V7J5</accession>
<reference evidence="1 2" key="2">
    <citation type="journal article" date="2007" name="BMC Biol.">
        <title>A 100%-complete sequence reveals unusually simple genomic features in the hot-spring red alga Cyanidioschyzon merolae.</title>
        <authorList>
            <person name="Nozaki H."/>
            <person name="Takano H."/>
            <person name="Misumi O."/>
            <person name="Terasawa K."/>
            <person name="Matsuzaki M."/>
            <person name="Maruyama S."/>
            <person name="Nishida K."/>
            <person name="Yagisawa F."/>
            <person name="Yoshida Y."/>
            <person name="Fujiwara T."/>
            <person name="Takio S."/>
            <person name="Tamura K."/>
            <person name="Chung S.J."/>
            <person name="Nakamura S."/>
            <person name="Kuroiwa H."/>
            <person name="Tanaka K."/>
            <person name="Sato N."/>
            <person name="Kuroiwa T."/>
        </authorList>
    </citation>
    <scope>NUCLEOTIDE SEQUENCE [LARGE SCALE GENOMIC DNA]</scope>
    <source>
        <strain evidence="1 2">10D</strain>
    </source>
</reference>
<dbReference type="EMBL" id="AP006490">
    <property type="protein sequence ID" value="BAM79814.1"/>
    <property type="molecule type" value="Genomic_DNA"/>
</dbReference>
<dbReference type="HOGENOM" id="CLU_1356401_0_0_1"/>
<evidence type="ECO:0000313" key="1">
    <source>
        <dbReference type="EMBL" id="BAM79814.1"/>
    </source>
</evidence>
<keyword evidence="2" id="KW-1185">Reference proteome</keyword>
<name>M1V7J5_CYAM1</name>
<gene>
    <name evidence="1" type="ORF">CYME_CMH143C</name>
</gene>
<protein>
    <submittedName>
        <fullName evidence="1">Uncharacterized protein</fullName>
    </submittedName>
</protein>
<dbReference type="RefSeq" id="XP_005536100.1">
    <property type="nucleotide sequence ID" value="XM_005536043.1"/>
</dbReference>
<dbReference type="KEGG" id="cme:CYME_CMH143C"/>
<dbReference type="AlphaFoldDB" id="M1V7J5"/>
<sequence length="202" mass="23198">MLKFWFLAPVTMIKFWSLLLRLLLFCLCYRRFPIRWSLCSLWLYDQHSRDADGTIRVPIPRSPAVLNAFHAQVVVAIDASLFMSIWFAYNGGMAQEQSRVTTERRFPCASTTCQAPSAALRRVGARFIPWFQDPNGYSVLACIRPHAPATGIARYDHGPAAGDQGNKSRVRWARKRTHYSIHWRICGSRCCPWWSTCSKETP</sequence>